<organism evidence="6 7">
    <name type="scientific">Reticulibacter mediterranei</name>
    <dbReference type="NCBI Taxonomy" id="2778369"/>
    <lineage>
        <taxon>Bacteria</taxon>
        <taxon>Bacillati</taxon>
        <taxon>Chloroflexota</taxon>
        <taxon>Ktedonobacteria</taxon>
        <taxon>Ktedonobacterales</taxon>
        <taxon>Reticulibacteraceae</taxon>
        <taxon>Reticulibacter</taxon>
    </lineage>
</organism>
<dbReference type="GO" id="GO:0003700">
    <property type="term" value="F:DNA-binding transcription factor activity"/>
    <property type="evidence" value="ECO:0007669"/>
    <property type="project" value="TreeGrafter"/>
</dbReference>
<gene>
    <name evidence="6" type="ORF">KSF_031000</name>
</gene>
<dbReference type="InterPro" id="IPR046335">
    <property type="entry name" value="LacI/GalR-like_sensor"/>
</dbReference>
<evidence type="ECO:0000256" key="3">
    <source>
        <dbReference type="ARBA" id="ARBA00023125"/>
    </source>
</evidence>
<keyword evidence="1" id="KW-0678">Repressor</keyword>
<dbReference type="AlphaFoldDB" id="A0A8J3N0L8"/>
<dbReference type="EMBL" id="BNJK01000001">
    <property type="protein sequence ID" value="GHO93052.1"/>
    <property type="molecule type" value="Genomic_DNA"/>
</dbReference>
<sequence length="357" mass="38712">MAGSVTIKDVASHAEVSVGTVSRVFNNHSNVTDEIRQRVLKAASELGYHGRSTPDNAARPPTRGLKEIGFLYYSHLDANVEGSVGVNPFWSHILHGAENEARKSNIKMTYRSIGDVSYSQQLLLSTIYDMRLGGILLVGPTEPEVVKIIQMAKLPLVLVDNYVPRISVDAVLCDNFEGGREAVEYLINSGHRQIAFIGGPTLQGPRPINQIYPIERRAAGYRTALLDAGIPVRYELYESGDLTSEGGYQACQRLLAKNIPCTAIFCANDSTAIGVLKALHDAGKSVPEDVSLIGFDDISTSEYLSPALTTIRVNKEALGSTAVKNLVARAADMDAVSVASILEVELVERDSVRRLTT</sequence>
<dbReference type="CDD" id="cd01392">
    <property type="entry name" value="HTH_LacI"/>
    <property type="match status" value="1"/>
</dbReference>
<dbReference type="Gene3D" id="1.10.260.40">
    <property type="entry name" value="lambda repressor-like DNA-binding domains"/>
    <property type="match status" value="1"/>
</dbReference>
<evidence type="ECO:0000313" key="6">
    <source>
        <dbReference type="EMBL" id="GHO93052.1"/>
    </source>
</evidence>
<dbReference type="PANTHER" id="PTHR30146:SF148">
    <property type="entry name" value="HTH-TYPE TRANSCRIPTIONAL REPRESSOR PURR-RELATED"/>
    <property type="match status" value="1"/>
</dbReference>
<protein>
    <submittedName>
        <fullName evidence="6">LacI family transcriptional regulator</fullName>
    </submittedName>
</protein>
<evidence type="ECO:0000256" key="4">
    <source>
        <dbReference type="ARBA" id="ARBA00023163"/>
    </source>
</evidence>
<keyword evidence="4" id="KW-0804">Transcription</keyword>
<dbReference type="PANTHER" id="PTHR30146">
    <property type="entry name" value="LACI-RELATED TRANSCRIPTIONAL REPRESSOR"/>
    <property type="match status" value="1"/>
</dbReference>
<dbReference type="RefSeq" id="WP_220203857.1">
    <property type="nucleotide sequence ID" value="NZ_BNJK01000001.1"/>
</dbReference>
<dbReference type="InterPro" id="IPR000843">
    <property type="entry name" value="HTH_LacI"/>
</dbReference>
<dbReference type="SMART" id="SM00354">
    <property type="entry name" value="HTH_LACI"/>
    <property type="match status" value="1"/>
</dbReference>
<dbReference type="Pfam" id="PF13377">
    <property type="entry name" value="Peripla_BP_3"/>
    <property type="match status" value="1"/>
</dbReference>
<proteinExistence type="predicted"/>
<dbReference type="Proteomes" id="UP000597444">
    <property type="component" value="Unassembled WGS sequence"/>
</dbReference>
<keyword evidence="3" id="KW-0238">DNA-binding</keyword>
<dbReference type="SUPFAM" id="SSF53822">
    <property type="entry name" value="Periplasmic binding protein-like I"/>
    <property type="match status" value="1"/>
</dbReference>
<dbReference type="InterPro" id="IPR010982">
    <property type="entry name" value="Lambda_DNA-bd_dom_sf"/>
</dbReference>
<evidence type="ECO:0000313" key="7">
    <source>
        <dbReference type="Proteomes" id="UP000597444"/>
    </source>
</evidence>
<dbReference type="CDD" id="cd06267">
    <property type="entry name" value="PBP1_LacI_sugar_binding-like"/>
    <property type="match status" value="1"/>
</dbReference>
<dbReference type="SUPFAM" id="SSF47413">
    <property type="entry name" value="lambda repressor-like DNA-binding domains"/>
    <property type="match status" value="1"/>
</dbReference>
<evidence type="ECO:0000256" key="2">
    <source>
        <dbReference type="ARBA" id="ARBA00023015"/>
    </source>
</evidence>
<dbReference type="Gene3D" id="3.40.50.2300">
    <property type="match status" value="2"/>
</dbReference>
<dbReference type="InterPro" id="IPR028082">
    <property type="entry name" value="Peripla_BP_I"/>
</dbReference>
<feature type="domain" description="HTH lacI-type" evidence="5">
    <location>
        <begin position="5"/>
        <end position="63"/>
    </location>
</feature>
<name>A0A8J3N0L8_9CHLR</name>
<reference evidence="6" key="1">
    <citation type="submission" date="2020-10" db="EMBL/GenBank/DDBJ databases">
        <title>Taxonomic study of unclassified bacteria belonging to the class Ktedonobacteria.</title>
        <authorList>
            <person name="Yabe S."/>
            <person name="Wang C.M."/>
            <person name="Zheng Y."/>
            <person name="Sakai Y."/>
            <person name="Cavaletti L."/>
            <person name="Monciardini P."/>
            <person name="Donadio S."/>
        </authorList>
    </citation>
    <scope>NUCLEOTIDE SEQUENCE</scope>
    <source>
        <strain evidence="6">ID150040</strain>
    </source>
</reference>
<evidence type="ECO:0000259" key="5">
    <source>
        <dbReference type="PROSITE" id="PS50932"/>
    </source>
</evidence>
<dbReference type="GO" id="GO:0000976">
    <property type="term" value="F:transcription cis-regulatory region binding"/>
    <property type="evidence" value="ECO:0007669"/>
    <property type="project" value="TreeGrafter"/>
</dbReference>
<comment type="caution">
    <text evidence="6">The sequence shown here is derived from an EMBL/GenBank/DDBJ whole genome shotgun (WGS) entry which is preliminary data.</text>
</comment>
<dbReference type="Pfam" id="PF00356">
    <property type="entry name" value="LacI"/>
    <property type="match status" value="1"/>
</dbReference>
<evidence type="ECO:0000256" key="1">
    <source>
        <dbReference type="ARBA" id="ARBA00022491"/>
    </source>
</evidence>
<keyword evidence="2" id="KW-0805">Transcription regulation</keyword>
<keyword evidence="7" id="KW-1185">Reference proteome</keyword>
<dbReference type="PROSITE" id="PS50932">
    <property type="entry name" value="HTH_LACI_2"/>
    <property type="match status" value="1"/>
</dbReference>
<accession>A0A8J3N0L8</accession>